<gene>
    <name evidence="2" type="ORF">ELE36_01605</name>
</gene>
<evidence type="ECO:0000256" key="1">
    <source>
        <dbReference type="SAM" id="Phobius"/>
    </source>
</evidence>
<keyword evidence="1" id="KW-0812">Transmembrane</keyword>
<dbReference type="AlphaFoldDB" id="A0A411HFE7"/>
<feature type="transmembrane region" description="Helical" evidence="1">
    <location>
        <begin position="50"/>
        <end position="72"/>
    </location>
</feature>
<sequence length="129" mass="14344">MNDQNDFVWIAQATTALDESARDLDAATLSRLNRVRQAALQQKRSRRVSWMLPAGLAGACAMVLAIGVWHGAVREPALPTLPNAELVHSVNWSNGADDLELVANEDNIELYQDLDFYAWLDTQNQEHDG</sequence>
<protein>
    <recommendedName>
        <fullName evidence="4">DUF3619 family protein</fullName>
    </recommendedName>
</protein>
<organism evidence="2 3">
    <name type="scientific">Pseudolysobacter antarcticus</name>
    <dbReference type="NCBI Taxonomy" id="2511995"/>
    <lineage>
        <taxon>Bacteria</taxon>
        <taxon>Pseudomonadati</taxon>
        <taxon>Pseudomonadota</taxon>
        <taxon>Gammaproteobacteria</taxon>
        <taxon>Lysobacterales</taxon>
        <taxon>Rhodanobacteraceae</taxon>
        <taxon>Pseudolysobacter</taxon>
    </lineage>
</organism>
<evidence type="ECO:0000313" key="3">
    <source>
        <dbReference type="Proteomes" id="UP000291562"/>
    </source>
</evidence>
<keyword evidence="1" id="KW-1133">Transmembrane helix</keyword>
<proteinExistence type="predicted"/>
<evidence type="ECO:0008006" key="4">
    <source>
        <dbReference type="Google" id="ProtNLM"/>
    </source>
</evidence>
<dbReference type="Pfam" id="PF12279">
    <property type="entry name" value="DUF3619"/>
    <property type="match status" value="1"/>
</dbReference>
<dbReference type="InterPro" id="IPR022064">
    <property type="entry name" value="DUF3619"/>
</dbReference>
<keyword evidence="1" id="KW-0472">Membrane</keyword>
<evidence type="ECO:0000313" key="2">
    <source>
        <dbReference type="EMBL" id="QBB69174.1"/>
    </source>
</evidence>
<keyword evidence="3" id="KW-1185">Reference proteome</keyword>
<name>A0A411HFE7_9GAMM</name>
<dbReference type="Proteomes" id="UP000291562">
    <property type="component" value="Chromosome"/>
</dbReference>
<accession>A0A411HFE7</accession>
<dbReference type="KEGG" id="xbc:ELE36_01605"/>
<dbReference type="RefSeq" id="WP_129831430.1">
    <property type="nucleotide sequence ID" value="NZ_CP035704.1"/>
</dbReference>
<dbReference type="OrthoDB" id="5958076at2"/>
<reference evidence="2 3" key="1">
    <citation type="submission" date="2019-01" db="EMBL/GenBank/DDBJ databases">
        <title>Pseudolysobacter antarctica gen. nov., sp. nov., isolated from Fildes Peninsula, Antarctica.</title>
        <authorList>
            <person name="Wei Z."/>
            <person name="Peng F."/>
        </authorList>
    </citation>
    <scope>NUCLEOTIDE SEQUENCE [LARGE SCALE GENOMIC DNA]</scope>
    <source>
        <strain evidence="2 3">AQ6-296</strain>
    </source>
</reference>
<dbReference type="EMBL" id="CP035704">
    <property type="protein sequence ID" value="QBB69174.1"/>
    <property type="molecule type" value="Genomic_DNA"/>
</dbReference>